<evidence type="ECO:0000259" key="6">
    <source>
        <dbReference type="PROSITE" id="PS50048"/>
    </source>
</evidence>
<keyword evidence="5" id="KW-0539">Nucleus</keyword>
<dbReference type="SUPFAM" id="SSF57701">
    <property type="entry name" value="Zn2/Cys6 DNA-binding domain"/>
    <property type="match status" value="1"/>
</dbReference>
<dbReference type="Gene3D" id="4.10.240.10">
    <property type="entry name" value="Zn(2)-C6 fungal-type DNA-binding domain"/>
    <property type="match status" value="1"/>
</dbReference>
<dbReference type="InterPro" id="IPR001138">
    <property type="entry name" value="Zn2Cys6_DnaBD"/>
</dbReference>
<proteinExistence type="predicted"/>
<evidence type="ECO:0000256" key="5">
    <source>
        <dbReference type="ARBA" id="ARBA00023242"/>
    </source>
</evidence>
<keyword evidence="3" id="KW-0805">Transcription regulation</keyword>
<dbReference type="CDD" id="cd00067">
    <property type="entry name" value="GAL4"/>
    <property type="match status" value="1"/>
</dbReference>
<dbReference type="GO" id="GO:0000981">
    <property type="term" value="F:DNA-binding transcription factor activity, RNA polymerase II-specific"/>
    <property type="evidence" value="ECO:0007669"/>
    <property type="project" value="InterPro"/>
</dbReference>
<keyword evidence="2" id="KW-0862">Zinc</keyword>
<dbReference type="InterPro" id="IPR036864">
    <property type="entry name" value="Zn2-C6_fun-type_DNA-bd_sf"/>
</dbReference>
<dbReference type="SMART" id="SM00066">
    <property type="entry name" value="GAL4"/>
    <property type="match status" value="1"/>
</dbReference>
<evidence type="ECO:0000256" key="2">
    <source>
        <dbReference type="ARBA" id="ARBA00022833"/>
    </source>
</evidence>
<evidence type="ECO:0000313" key="7">
    <source>
        <dbReference type="EMBL" id="OIW25611.1"/>
    </source>
</evidence>
<reference evidence="7 8" key="1">
    <citation type="submission" date="2016-10" db="EMBL/GenBank/DDBJ databases">
        <title>Draft genome sequence of Coniochaeta ligniaria NRRL30616, a lignocellulolytic fungus for bioabatement of inhibitors in plant biomass hydrolysates.</title>
        <authorList>
            <consortium name="DOE Joint Genome Institute"/>
            <person name="Jimenez D.J."/>
            <person name="Hector R.E."/>
            <person name="Riley R."/>
            <person name="Sun H."/>
            <person name="Grigoriev I.V."/>
            <person name="Van Elsas J.D."/>
            <person name="Nichols N.N."/>
        </authorList>
    </citation>
    <scope>NUCLEOTIDE SEQUENCE [LARGE SCALE GENOMIC DNA]</scope>
    <source>
        <strain evidence="7 8">NRRL 30616</strain>
    </source>
</reference>
<dbReference type="GO" id="GO:0003677">
    <property type="term" value="F:DNA binding"/>
    <property type="evidence" value="ECO:0007669"/>
    <property type="project" value="InterPro"/>
</dbReference>
<dbReference type="STRING" id="1408157.A0A1J7IEA3"/>
<keyword evidence="1" id="KW-0479">Metal-binding</keyword>
<dbReference type="PANTHER" id="PTHR47660">
    <property type="entry name" value="TRANSCRIPTION FACTOR WITH C2H2 AND ZN(2)-CYS(6) DNA BINDING DOMAIN (EUROFUNG)-RELATED-RELATED"/>
    <property type="match status" value="1"/>
</dbReference>
<dbReference type="PANTHER" id="PTHR47660:SF3">
    <property type="entry name" value="FINGER DOMAIN PROTEIN, PUTATIVE (AFU_ORTHOLOGUE AFUA_4G03310)-RELATED"/>
    <property type="match status" value="1"/>
</dbReference>
<feature type="domain" description="Zn(2)-C6 fungal-type" evidence="6">
    <location>
        <begin position="38"/>
        <end position="67"/>
    </location>
</feature>
<accession>A0A1J7IEA3</accession>
<evidence type="ECO:0000256" key="1">
    <source>
        <dbReference type="ARBA" id="ARBA00022723"/>
    </source>
</evidence>
<organism evidence="7 8">
    <name type="scientific">Coniochaeta ligniaria NRRL 30616</name>
    <dbReference type="NCBI Taxonomy" id="1408157"/>
    <lineage>
        <taxon>Eukaryota</taxon>
        <taxon>Fungi</taxon>
        <taxon>Dikarya</taxon>
        <taxon>Ascomycota</taxon>
        <taxon>Pezizomycotina</taxon>
        <taxon>Sordariomycetes</taxon>
        <taxon>Sordariomycetidae</taxon>
        <taxon>Coniochaetales</taxon>
        <taxon>Coniochaetaceae</taxon>
        <taxon>Coniochaeta</taxon>
    </lineage>
</organism>
<dbReference type="GO" id="GO:0008270">
    <property type="term" value="F:zinc ion binding"/>
    <property type="evidence" value="ECO:0007669"/>
    <property type="project" value="InterPro"/>
</dbReference>
<gene>
    <name evidence="7" type="ORF">CONLIGDRAFT_717344</name>
</gene>
<keyword evidence="8" id="KW-1185">Reference proteome</keyword>
<sequence length="510" mass="57659">MLWRCQICDKPFSKESSHKRHISYCRRSQARSRVRPRSCTACNAAKVKCTFQSPCRRCVDKGLGCIYEASKRTNVAVRDGKILPANADDGPTIVEATEPAVTTTHQRGSNDKLGRVAEPQPLEVDALDQPAFDLANAPATLEDILASSEMQTVFEHGTSRVSDSHGDGIDMLFSAPPVSSPSWMWSPTSIQPRMGTAEQAPWSAWTSSVTVSSTLLTPELNKALSYTTGELLPCLQLIRSPSAVVQHSTRLIIQGLRAYPMMVLRRETLPPFIHPHWHRQSTPSLPEPLSSCMSIAHMYAFRSQETRPFLWRTVQAEDERFLAERRSMSPEDLLACIQAQMIYMIMRFVDGAQDPPELNQQLIRTYQMLCKRFRTIHNGRFCELDQSIIRPTWEEWIYAESRRRTACVFFLMCRCISVSTGIEGCDAFYEFTNLPLACPKALWEARTRDEWEAEYTAYSAGYDAGLHTMGMLIDAHHRGMEDVSRSSMLDVWNARTDCLGQLLNIVTSMV</sequence>
<dbReference type="GO" id="GO:0006351">
    <property type="term" value="P:DNA-templated transcription"/>
    <property type="evidence" value="ECO:0007669"/>
    <property type="project" value="InterPro"/>
</dbReference>
<evidence type="ECO:0000256" key="3">
    <source>
        <dbReference type="ARBA" id="ARBA00023015"/>
    </source>
</evidence>
<dbReference type="PROSITE" id="PS50048">
    <property type="entry name" value="ZN2_CY6_FUNGAL_2"/>
    <property type="match status" value="1"/>
</dbReference>
<dbReference type="AlphaFoldDB" id="A0A1J7IEA3"/>
<protein>
    <recommendedName>
        <fullName evidence="6">Zn(2)-C6 fungal-type domain-containing protein</fullName>
    </recommendedName>
</protein>
<dbReference type="InterPro" id="IPR007219">
    <property type="entry name" value="XnlR_reg_dom"/>
</dbReference>
<evidence type="ECO:0000256" key="4">
    <source>
        <dbReference type="ARBA" id="ARBA00023163"/>
    </source>
</evidence>
<dbReference type="Proteomes" id="UP000182658">
    <property type="component" value="Unassembled WGS sequence"/>
</dbReference>
<dbReference type="Pfam" id="PF00172">
    <property type="entry name" value="Zn_clus"/>
    <property type="match status" value="1"/>
</dbReference>
<dbReference type="EMBL" id="KV875101">
    <property type="protein sequence ID" value="OIW25611.1"/>
    <property type="molecule type" value="Genomic_DNA"/>
</dbReference>
<name>A0A1J7IEA3_9PEZI</name>
<dbReference type="InParanoid" id="A0A1J7IEA3"/>
<keyword evidence="4" id="KW-0804">Transcription</keyword>
<dbReference type="Pfam" id="PF04082">
    <property type="entry name" value="Fungal_trans"/>
    <property type="match status" value="1"/>
</dbReference>
<evidence type="ECO:0000313" key="8">
    <source>
        <dbReference type="Proteomes" id="UP000182658"/>
    </source>
</evidence>
<dbReference type="OrthoDB" id="5423818at2759"/>